<dbReference type="EMBL" id="QGQD01000061">
    <property type="protein sequence ID" value="TLC99953.1"/>
    <property type="molecule type" value="Genomic_DNA"/>
</dbReference>
<protein>
    <submittedName>
        <fullName evidence="2">Methylcobalamin:coenzyme M methyltransferase</fullName>
    </submittedName>
</protein>
<keyword evidence="2" id="KW-0489">Methyltransferase</keyword>
<gene>
    <name evidence="2" type="ORF">DSM106044_03255</name>
</gene>
<dbReference type="PANTHER" id="PTHR47099">
    <property type="entry name" value="METHYLCOBAMIDE:COM METHYLTRANSFERASE MTBA"/>
    <property type="match status" value="1"/>
</dbReference>
<dbReference type="Proteomes" id="UP000306509">
    <property type="component" value="Unassembled WGS sequence"/>
</dbReference>
<name>A0A4U8Q6L8_9FIRM</name>
<dbReference type="GO" id="GO:0032259">
    <property type="term" value="P:methylation"/>
    <property type="evidence" value="ECO:0007669"/>
    <property type="project" value="UniProtKB-KW"/>
</dbReference>
<dbReference type="InterPro" id="IPR038071">
    <property type="entry name" value="UROD/MetE-like_sf"/>
</dbReference>
<proteinExistence type="predicted"/>
<dbReference type="Pfam" id="PF01208">
    <property type="entry name" value="URO-D"/>
    <property type="match status" value="1"/>
</dbReference>
<evidence type="ECO:0000259" key="1">
    <source>
        <dbReference type="Pfam" id="PF01208"/>
    </source>
</evidence>
<keyword evidence="2" id="KW-0808">Transferase</keyword>
<dbReference type="InterPro" id="IPR052024">
    <property type="entry name" value="Methanogen_methyltrans"/>
</dbReference>
<organism evidence="2 3">
    <name type="scientific">Robinsoniella peoriensis</name>
    <dbReference type="NCBI Taxonomy" id="180332"/>
    <lineage>
        <taxon>Bacteria</taxon>
        <taxon>Bacillati</taxon>
        <taxon>Bacillota</taxon>
        <taxon>Clostridia</taxon>
        <taxon>Lachnospirales</taxon>
        <taxon>Lachnospiraceae</taxon>
        <taxon>Robinsoniella</taxon>
    </lineage>
</organism>
<evidence type="ECO:0000313" key="2">
    <source>
        <dbReference type="EMBL" id="TLC99953.1"/>
    </source>
</evidence>
<dbReference type="STRING" id="180332.GCA_000797495_00974"/>
<dbReference type="SUPFAM" id="SSF51726">
    <property type="entry name" value="UROD/MetE-like"/>
    <property type="match status" value="1"/>
</dbReference>
<accession>A0A4U8Q6L8</accession>
<feature type="domain" description="Uroporphyrinogen decarboxylase (URO-D)" evidence="1">
    <location>
        <begin position="109"/>
        <end position="352"/>
    </location>
</feature>
<reference evidence="2 3" key="1">
    <citation type="journal article" date="2019" name="Anaerobe">
        <title>Detection of Robinsoniella peoriensis in multiple bone samples of a trauma patient.</title>
        <authorList>
            <person name="Schrottner P."/>
            <person name="Hartwich K."/>
            <person name="Bunk B."/>
            <person name="Schober I."/>
            <person name="Helbig S."/>
            <person name="Rudolph W.W."/>
            <person name="Gunzer F."/>
        </authorList>
    </citation>
    <scope>NUCLEOTIDE SEQUENCE [LARGE SCALE GENOMIC DNA]</scope>
    <source>
        <strain evidence="2 3">DSM 106044</strain>
    </source>
</reference>
<evidence type="ECO:0000313" key="3">
    <source>
        <dbReference type="Proteomes" id="UP000306509"/>
    </source>
</evidence>
<keyword evidence="3" id="KW-1185">Reference proteome</keyword>
<sequence>MTKRENLIAMLKGKPYQEVPVEFNLCPELVATYHEKTGSDLSYMEYFQMPWRYVDDIAIKENPEQFLKYYPYGLKEGSKIDVWGIAHEPGSAAAKHMTRMRYPLSLTEDLEEVKDYPFPDFAAGNASHQPEQVKAIHQQGLAAVGSMQVTIWETSWYIRGMENLMSDMICDPEMASFIFDKVTAQAQIRARSFALAGVDIIYLGDDIGMQHTQMMSEDLYCEWILPRLKKVIQTIRSVNPEIIIFYHSCGYVTPFIPYLIEAGIDVLNPIQSECMDFQEIFQKYGGKIGFHGTIGTQTTMPFASPQEVKATAIHLLDIAGKTGRLFLAPTHMLEPEVPWENITAYVEACRNYTLQF</sequence>
<dbReference type="RefSeq" id="WP_138002991.1">
    <property type="nucleotide sequence ID" value="NZ_QGQD01000061.1"/>
</dbReference>
<dbReference type="GO" id="GO:0008168">
    <property type="term" value="F:methyltransferase activity"/>
    <property type="evidence" value="ECO:0007669"/>
    <property type="project" value="UniProtKB-KW"/>
</dbReference>
<comment type="caution">
    <text evidence="2">The sequence shown here is derived from an EMBL/GenBank/DDBJ whole genome shotgun (WGS) entry which is preliminary data.</text>
</comment>
<dbReference type="PANTHER" id="PTHR47099:SF1">
    <property type="entry name" value="METHYLCOBAMIDE:COM METHYLTRANSFERASE MTBA"/>
    <property type="match status" value="1"/>
</dbReference>
<dbReference type="Gene3D" id="3.20.20.210">
    <property type="match status" value="1"/>
</dbReference>
<dbReference type="InterPro" id="IPR000257">
    <property type="entry name" value="Uroporphyrinogen_deCOase"/>
</dbReference>
<dbReference type="AlphaFoldDB" id="A0A4U8Q6L8"/>
<dbReference type="GO" id="GO:0006779">
    <property type="term" value="P:porphyrin-containing compound biosynthetic process"/>
    <property type="evidence" value="ECO:0007669"/>
    <property type="project" value="InterPro"/>
</dbReference>
<dbReference type="GO" id="GO:0004853">
    <property type="term" value="F:uroporphyrinogen decarboxylase activity"/>
    <property type="evidence" value="ECO:0007669"/>
    <property type="project" value="InterPro"/>
</dbReference>